<dbReference type="Proteomes" id="UP000474640">
    <property type="component" value="Unassembled WGS sequence"/>
</dbReference>
<feature type="compositionally biased region" description="Basic and acidic residues" evidence="6">
    <location>
        <begin position="341"/>
        <end position="354"/>
    </location>
</feature>
<dbReference type="GO" id="GO:0005694">
    <property type="term" value="C:chromosome"/>
    <property type="evidence" value="ECO:0007669"/>
    <property type="project" value="TreeGrafter"/>
</dbReference>
<protein>
    <recommendedName>
        <fullName evidence="5">DNA 3'-5' helicase</fullName>
        <ecNumber evidence="5">5.6.2.4</ecNumber>
    </recommendedName>
</protein>
<evidence type="ECO:0000256" key="6">
    <source>
        <dbReference type="SAM" id="MobiDB-lite"/>
    </source>
</evidence>
<dbReference type="EMBL" id="JAABOJ010000001">
    <property type="protein sequence ID" value="KAF3291018.1"/>
    <property type="molecule type" value="Genomic_DNA"/>
</dbReference>
<feature type="region of interest" description="Disordered" evidence="6">
    <location>
        <begin position="341"/>
        <end position="368"/>
    </location>
</feature>
<dbReference type="GO" id="GO:0003677">
    <property type="term" value="F:DNA binding"/>
    <property type="evidence" value="ECO:0007669"/>
    <property type="project" value="UniProtKB-KW"/>
</dbReference>
<organism evidence="8 9">
    <name type="scientific">Orbilia oligospora</name>
    <name type="common">Nematode-trapping fungus</name>
    <name type="synonym">Arthrobotrys oligospora</name>
    <dbReference type="NCBI Taxonomy" id="2813651"/>
    <lineage>
        <taxon>Eukaryota</taxon>
        <taxon>Fungi</taxon>
        <taxon>Dikarya</taxon>
        <taxon>Ascomycota</taxon>
        <taxon>Pezizomycotina</taxon>
        <taxon>Orbiliomycetes</taxon>
        <taxon>Orbiliales</taxon>
        <taxon>Orbiliaceae</taxon>
        <taxon>Orbilia</taxon>
    </lineage>
</organism>
<dbReference type="InterPro" id="IPR014001">
    <property type="entry name" value="Helicase_ATP-bd"/>
</dbReference>
<dbReference type="GO" id="GO:0009378">
    <property type="term" value="F:four-way junction helicase activity"/>
    <property type="evidence" value="ECO:0007669"/>
    <property type="project" value="TreeGrafter"/>
</dbReference>
<proteinExistence type="inferred from homology"/>
<dbReference type="GO" id="GO:0005737">
    <property type="term" value="C:cytoplasm"/>
    <property type="evidence" value="ECO:0007669"/>
    <property type="project" value="TreeGrafter"/>
</dbReference>
<dbReference type="PANTHER" id="PTHR13710:SF105">
    <property type="entry name" value="ATP-DEPENDENT DNA HELICASE Q1"/>
    <property type="match status" value="1"/>
</dbReference>
<dbReference type="GO" id="GO:0000724">
    <property type="term" value="P:double-strand break repair via homologous recombination"/>
    <property type="evidence" value="ECO:0007669"/>
    <property type="project" value="TreeGrafter"/>
</dbReference>
<dbReference type="AlphaFoldDB" id="A0A7C8RJW7"/>
<dbReference type="InterPro" id="IPR011545">
    <property type="entry name" value="DEAD/DEAH_box_helicase_dom"/>
</dbReference>
<dbReference type="SMART" id="SM00487">
    <property type="entry name" value="DEXDc"/>
    <property type="match status" value="1"/>
</dbReference>
<dbReference type="InterPro" id="IPR027417">
    <property type="entry name" value="P-loop_NTPase"/>
</dbReference>
<gene>
    <name evidence="8" type="ORF">TWF970_000271</name>
</gene>
<dbReference type="Pfam" id="PF00270">
    <property type="entry name" value="DEAD"/>
    <property type="match status" value="1"/>
</dbReference>
<dbReference type="GO" id="GO:0005524">
    <property type="term" value="F:ATP binding"/>
    <property type="evidence" value="ECO:0007669"/>
    <property type="project" value="InterPro"/>
</dbReference>
<sequence length="576" mass="64713">MTNRLSFETGRESAELRIRIQRAVKGTWGYDAKEFQVRWATRILNDHDVLVVAGTSGGKTVGFEIPTVCFSIERKITLVVSPLRSLIRQQVNDLKEVSMPAIGLYKDSDDMYPGVFKDIAQGKYWYIFVTPEQLRTDNENLWKLLKDEKFREKIGLVVFDECHYAVDHVDGYRPAYKNIGALRTYLPGIPFTACTATLAPGKEKKLFALLGMREKRLMKIRESSNRENLFYAGAPIRKGMEDFAWLVPSDISTPDDIAKIPSTVVYCFGVAEAMGLARYLQSRLPGSPEFTSRVRIVQRFGRAGRSVGSKGLCIVYPEPALVPANPTQVAARERRAELNRRRELLRKRNTDKENVPPLDADDSDASNTSRKTIEVEVYEDAQATTGKRKRIRRTQTDRIAHLPSGVYDCVLGTAKRNGIEVPCIRYALLDAMGDPMRHTAALTAGISSFCCCRCNPDAVHEHFEGVPEGIFFYSKKDPPPHLNKRTINPITWKRTKTAALEASIVSDLKNWRLQKVKELDSMSIIEQYLLPDASILALASHIIGIKESTTPNDLLSISKFHMPKSLLHAHGASLLA</sequence>
<dbReference type="PROSITE" id="PS51192">
    <property type="entry name" value="HELICASE_ATP_BIND_1"/>
    <property type="match status" value="1"/>
</dbReference>
<evidence type="ECO:0000256" key="4">
    <source>
        <dbReference type="ARBA" id="ARBA00034617"/>
    </source>
</evidence>
<evidence type="ECO:0000313" key="9">
    <source>
        <dbReference type="Proteomes" id="UP000474640"/>
    </source>
</evidence>
<comment type="catalytic activity">
    <reaction evidence="4">
        <text>Couples ATP hydrolysis with the unwinding of duplex DNA by translocating in the 3'-5' direction.</text>
        <dbReference type="EC" id="5.6.2.4"/>
    </reaction>
</comment>
<comment type="caution">
    <text evidence="8">The sequence shown here is derived from an EMBL/GenBank/DDBJ whole genome shotgun (WGS) entry which is preliminary data.</text>
</comment>
<dbReference type="OrthoDB" id="10261556at2759"/>
<evidence type="ECO:0000256" key="5">
    <source>
        <dbReference type="ARBA" id="ARBA00034808"/>
    </source>
</evidence>
<dbReference type="EC" id="5.6.2.4" evidence="5"/>
<evidence type="ECO:0000256" key="3">
    <source>
        <dbReference type="ARBA" id="ARBA00023235"/>
    </source>
</evidence>
<evidence type="ECO:0000256" key="1">
    <source>
        <dbReference type="ARBA" id="ARBA00005446"/>
    </source>
</evidence>
<dbReference type="GO" id="GO:0043138">
    <property type="term" value="F:3'-5' DNA helicase activity"/>
    <property type="evidence" value="ECO:0007669"/>
    <property type="project" value="UniProtKB-EC"/>
</dbReference>
<evidence type="ECO:0000256" key="2">
    <source>
        <dbReference type="ARBA" id="ARBA00023125"/>
    </source>
</evidence>
<reference evidence="8 9" key="1">
    <citation type="submission" date="2020-01" db="EMBL/GenBank/DDBJ databases">
        <authorList>
            <person name="Palmer J.M."/>
        </authorList>
    </citation>
    <scope>NUCLEOTIDE SEQUENCE [LARGE SCALE GENOMIC DNA]</scope>
    <source>
        <strain evidence="8 9">TWF970</strain>
    </source>
</reference>
<comment type="similarity">
    <text evidence="1">Belongs to the helicase family. RecQ subfamily.</text>
</comment>
<accession>A0A7C8RJW7</accession>
<feature type="domain" description="Helicase ATP-binding" evidence="7">
    <location>
        <begin position="40"/>
        <end position="216"/>
    </location>
</feature>
<dbReference type="PANTHER" id="PTHR13710">
    <property type="entry name" value="DNA HELICASE RECQ FAMILY MEMBER"/>
    <property type="match status" value="1"/>
</dbReference>
<dbReference type="SUPFAM" id="SSF52540">
    <property type="entry name" value="P-loop containing nucleoside triphosphate hydrolases"/>
    <property type="match status" value="2"/>
</dbReference>
<evidence type="ECO:0000313" key="8">
    <source>
        <dbReference type="EMBL" id="KAF3291018.1"/>
    </source>
</evidence>
<evidence type="ECO:0000259" key="7">
    <source>
        <dbReference type="PROSITE" id="PS51192"/>
    </source>
</evidence>
<keyword evidence="2" id="KW-0238">DNA-binding</keyword>
<name>A0A7C8RJW7_ORBOL</name>
<dbReference type="Gene3D" id="3.40.50.300">
    <property type="entry name" value="P-loop containing nucleotide triphosphate hydrolases"/>
    <property type="match status" value="1"/>
</dbReference>
<keyword evidence="3" id="KW-0413">Isomerase</keyword>